<keyword evidence="5" id="KW-0032">Aminotransferase</keyword>
<dbReference type="PROSITE" id="PS00600">
    <property type="entry name" value="AA_TRANSFER_CLASS_3"/>
    <property type="match status" value="1"/>
</dbReference>
<dbReference type="Pfam" id="PF00202">
    <property type="entry name" value="Aminotran_3"/>
    <property type="match status" value="1"/>
</dbReference>
<dbReference type="InterPro" id="IPR015424">
    <property type="entry name" value="PyrdxlP-dep_Trfase"/>
</dbReference>
<evidence type="ECO:0000313" key="6">
    <source>
        <dbReference type="Proteomes" id="UP001302349"/>
    </source>
</evidence>
<comment type="cofactor">
    <cofactor evidence="1">
        <name>pyridoxal 5'-phosphate</name>
        <dbReference type="ChEBI" id="CHEBI:597326"/>
    </cofactor>
</comment>
<dbReference type="PANTHER" id="PTHR45688:SF13">
    <property type="entry name" value="ALANINE--GLYOXYLATE AMINOTRANSFERASE 2-LIKE"/>
    <property type="match status" value="1"/>
</dbReference>
<sequence>MTDKFDVLLLIKEHYHLACTNFKSLEGYDSTNFKVITDKGTFLLKIYQDEPGLEELLEAENKILLLLNNKLPGYFSNPIANVRQELVTIIQTNGGETIFLRLLTFLEGSFFAESTPSTALHYSLGQLLGKMDKALTGQYYSAVAAKDFDWDLKLYVRNLQHVSHIEDSKKRKWVEYFFMQQKEVADPLLLKLPKTILHGDANDWNLLVNGDKVTGLIDFGDMCYSPLVNELAIALTYVMFEKEEPLEWAIPVLTGYHEVLPLDEKEIDLLFYLIGTRLAVSVSKSAFTKTLKPDSDYITISEKPAWELLEKWVRMNPRRVSHEFRTAIGLPPTITDNTNELLSKRLKVASKALSISFDKPVHMVSAAFQYMHDDLGNTYLDAYNNIPHVGHCHPRVVQAGQQQMARLNTNTRYLSEVYNNYAEKLLSKFPAKLSKVFFVNSGSAASDLALRLAQTHSRKKGIVVMEHGYHGNTRQVIDISHYKYNRKGGQGKAEHILEATLPDTYKGQYTQNDGTAGKQYAADLIARIKASNLDIGTFISEPIVGCGGQVPLAKGYLKEVYTYMRANGGVCINDEVQTGFGRLGTYFWGFEMQEVVPDIVILGKPIANGHPMGAVVTTEEIAASFETGMEFFSSFGGNPVSCAIAHAVLDVLEEEQLPEHAQKLGTYLLNGFENLTKKYEWAGNARGQGLFLGLELVKDKTKKEPFTELAAFVKNKLKEQNILIGTDGPFDNTLKIKPPMCFTQINADELLQAIDEALSAWTIA</sequence>
<gene>
    <name evidence="5" type="ORF">RT717_06605</name>
</gene>
<keyword evidence="6" id="KW-1185">Reference proteome</keyword>
<protein>
    <submittedName>
        <fullName evidence="5">Aminotransferase class III-fold pyridoxal phosphate-dependent enzyme</fullName>
    </submittedName>
</protein>
<keyword evidence="5" id="KW-0808">Transferase</keyword>
<dbReference type="CDD" id="cd00610">
    <property type="entry name" value="OAT_like"/>
    <property type="match status" value="1"/>
</dbReference>
<dbReference type="Proteomes" id="UP001302349">
    <property type="component" value="Chromosome"/>
</dbReference>
<dbReference type="SUPFAM" id="SSF53383">
    <property type="entry name" value="PLP-dependent transferases"/>
    <property type="match status" value="1"/>
</dbReference>
<dbReference type="RefSeq" id="WP_317490950.1">
    <property type="nucleotide sequence ID" value="NZ_CP136051.1"/>
</dbReference>
<dbReference type="GO" id="GO:0008483">
    <property type="term" value="F:transaminase activity"/>
    <property type="evidence" value="ECO:0007669"/>
    <property type="project" value="UniProtKB-KW"/>
</dbReference>
<name>A0ABZ0IUY1_9BACT</name>
<evidence type="ECO:0000256" key="1">
    <source>
        <dbReference type="ARBA" id="ARBA00001933"/>
    </source>
</evidence>
<evidence type="ECO:0000256" key="3">
    <source>
        <dbReference type="ARBA" id="ARBA00022898"/>
    </source>
</evidence>
<dbReference type="Gene3D" id="3.90.1200.10">
    <property type="match status" value="1"/>
</dbReference>
<proteinExistence type="inferred from homology"/>
<evidence type="ECO:0000256" key="2">
    <source>
        <dbReference type="ARBA" id="ARBA00008954"/>
    </source>
</evidence>
<dbReference type="EMBL" id="CP136051">
    <property type="protein sequence ID" value="WOK08307.1"/>
    <property type="molecule type" value="Genomic_DNA"/>
</dbReference>
<evidence type="ECO:0000313" key="5">
    <source>
        <dbReference type="EMBL" id="WOK08307.1"/>
    </source>
</evidence>
<dbReference type="InterPro" id="IPR015421">
    <property type="entry name" value="PyrdxlP-dep_Trfase_major"/>
</dbReference>
<dbReference type="SUPFAM" id="SSF56112">
    <property type="entry name" value="Protein kinase-like (PK-like)"/>
    <property type="match status" value="1"/>
</dbReference>
<dbReference type="InterPro" id="IPR002575">
    <property type="entry name" value="Aminoglycoside_PTrfase"/>
</dbReference>
<dbReference type="Gene3D" id="3.40.640.10">
    <property type="entry name" value="Type I PLP-dependent aspartate aminotransferase-like (Major domain)"/>
    <property type="match status" value="1"/>
</dbReference>
<dbReference type="InterPro" id="IPR015422">
    <property type="entry name" value="PyrdxlP-dep_Trfase_small"/>
</dbReference>
<dbReference type="PANTHER" id="PTHR45688">
    <property type="match status" value="1"/>
</dbReference>
<dbReference type="InterPro" id="IPR005814">
    <property type="entry name" value="Aminotrans_3"/>
</dbReference>
<dbReference type="InterPro" id="IPR011009">
    <property type="entry name" value="Kinase-like_dom_sf"/>
</dbReference>
<dbReference type="InterPro" id="IPR049704">
    <property type="entry name" value="Aminotrans_3_PPA_site"/>
</dbReference>
<dbReference type="Gene3D" id="3.90.1150.10">
    <property type="entry name" value="Aspartate Aminotransferase, domain 1"/>
    <property type="match status" value="1"/>
</dbReference>
<reference evidence="5 6" key="1">
    <citation type="journal article" date="2023" name="Microbiol. Resour. Announc.">
        <title>Complete Genome Sequence of Imperialibacter roseus strain P4T.</title>
        <authorList>
            <person name="Tizabi D.R."/>
            <person name="Bachvaroff T."/>
            <person name="Hill R.T."/>
        </authorList>
    </citation>
    <scope>NUCLEOTIDE SEQUENCE [LARGE SCALE GENOMIC DNA]</scope>
    <source>
        <strain evidence="5 6">P4T</strain>
    </source>
</reference>
<organism evidence="5 6">
    <name type="scientific">Imperialibacter roseus</name>
    <dbReference type="NCBI Taxonomy" id="1324217"/>
    <lineage>
        <taxon>Bacteria</taxon>
        <taxon>Pseudomonadati</taxon>
        <taxon>Bacteroidota</taxon>
        <taxon>Cytophagia</taxon>
        <taxon>Cytophagales</taxon>
        <taxon>Flammeovirgaceae</taxon>
        <taxon>Imperialibacter</taxon>
    </lineage>
</organism>
<comment type="similarity">
    <text evidence="2">Belongs to the class-III pyridoxal-phosphate-dependent aminotransferase family.</text>
</comment>
<dbReference type="Pfam" id="PF01636">
    <property type="entry name" value="APH"/>
    <property type="match status" value="1"/>
</dbReference>
<evidence type="ECO:0000259" key="4">
    <source>
        <dbReference type="Pfam" id="PF01636"/>
    </source>
</evidence>
<feature type="domain" description="Aminoglycoside phosphotransferase" evidence="4">
    <location>
        <begin position="26"/>
        <end position="257"/>
    </location>
</feature>
<keyword evidence="3" id="KW-0663">Pyridoxal phosphate</keyword>
<accession>A0ABZ0IUY1</accession>